<protein>
    <recommendedName>
        <fullName evidence="4">Ketoreductase domain-containing protein</fullName>
    </recommendedName>
</protein>
<dbReference type="GO" id="GO:0006654">
    <property type="term" value="P:phosphatidic acid biosynthetic process"/>
    <property type="evidence" value="ECO:0007669"/>
    <property type="project" value="TreeGrafter"/>
</dbReference>
<dbReference type="GO" id="GO:0004806">
    <property type="term" value="F:triacylglycerol lipase activity"/>
    <property type="evidence" value="ECO:0007669"/>
    <property type="project" value="TreeGrafter"/>
</dbReference>
<dbReference type="GO" id="GO:0005811">
    <property type="term" value="C:lipid droplet"/>
    <property type="evidence" value="ECO:0007669"/>
    <property type="project" value="TreeGrafter"/>
</dbReference>
<evidence type="ECO:0000313" key="6">
    <source>
        <dbReference type="Proteomes" id="UP001320420"/>
    </source>
</evidence>
<dbReference type="PRINTS" id="PR00081">
    <property type="entry name" value="GDHRDH"/>
</dbReference>
<dbReference type="PRINTS" id="PR00080">
    <property type="entry name" value="SDRFAMILY"/>
</dbReference>
<comment type="similarity">
    <text evidence="1 3">Belongs to the short-chain dehydrogenases/reductases (SDR) family.</text>
</comment>
<dbReference type="InterPro" id="IPR036291">
    <property type="entry name" value="NAD(P)-bd_dom_sf"/>
</dbReference>
<feature type="domain" description="Ketoreductase" evidence="4">
    <location>
        <begin position="4"/>
        <end position="180"/>
    </location>
</feature>
<keyword evidence="6" id="KW-1185">Reference proteome</keyword>
<gene>
    <name evidence="5" type="ORF">SLS62_003847</name>
</gene>
<dbReference type="AlphaFoldDB" id="A0AAN9URX9"/>
<evidence type="ECO:0000256" key="3">
    <source>
        <dbReference type="RuleBase" id="RU000363"/>
    </source>
</evidence>
<dbReference type="InterPro" id="IPR057326">
    <property type="entry name" value="KR_dom"/>
</dbReference>
<accession>A0AAN9URX9</accession>
<dbReference type="GO" id="GO:0005783">
    <property type="term" value="C:endoplasmic reticulum"/>
    <property type="evidence" value="ECO:0007669"/>
    <property type="project" value="TreeGrafter"/>
</dbReference>
<dbReference type="InterPro" id="IPR002347">
    <property type="entry name" value="SDR_fam"/>
</dbReference>
<dbReference type="PANTHER" id="PTHR44169:SF6">
    <property type="entry name" value="NADPH-DEPENDENT 1-ACYLDIHYDROXYACETONE PHOSPHATE REDUCTASE"/>
    <property type="match status" value="1"/>
</dbReference>
<reference evidence="5 6" key="1">
    <citation type="submission" date="2024-02" db="EMBL/GenBank/DDBJ databases">
        <title>De novo assembly and annotation of 12 fungi associated with fruit tree decline syndrome in Ontario, Canada.</title>
        <authorList>
            <person name="Sulman M."/>
            <person name="Ellouze W."/>
            <person name="Ilyukhin E."/>
        </authorList>
    </citation>
    <scope>NUCLEOTIDE SEQUENCE [LARGE SCALE GENOMIC DNA]</scope>
    <source>
        <strain evidence="5 6">M11/M66-122</strain>
    </source>
</reference>
<dbReference type="GO" id="GO:0000140">
    <property type="term" value="F:acylglycerone-phosphate reductase (NADP+) activity"/>
    <property type="evidence" value="ECO:0007669"/>
    <property type="project" value="TreeGrafter"/>
</dbReference>
<evidence type="ECO:0000259" key="4">
    <source>
        <dbReference type="SMART" id="SM00822"/>
    </source>
</evidence>
<organism evidence="5 6">
    <name type="scientific">Diatrype stigma</name>
    <dbReference type="NCBI Taxonomy" id="117547"/>
    <lineage>
        <taxon>Eukaryota</taxon>
        <taxon>Fungi</taxon>
        <taxon>Dikarya</taxon>
        <taxon>Ascomycota</taxon>
        <taxon>Pezizomycotina</taxon>
        <taxon>Sordariomycetes</taxon>
        <taxon>Xylariomycetidae</taxon>
        <taxon>Xylariales</taxon>
        <taxon>Diatrypaceae</taxon>
        <taxon>Diatrype</taxon>
    </lineage>
</organism>
<dbReference type="SMART" id="SM00822">
    <property type="entry name" value="PKS_KR"/>
    <property type="match status" value="1"/>
</dbReference>
<proteinExistence type="inferred from homology"/>
<evidence type="ECO:0000256" key="2">
    <source>
        <dbReference type="ARBA" id="ARBA00023002"/>
    </source>
</evidence>
<sequence length="283" mass="29883">MPTKTILVTGCSAGGIGAAVALALAKRAHHVFATARSVSRIPPELSRLSNVTVLPLDVTSPSSVAQAAQAVAASGRQLDVLVNNAGVGHTMPILDLDVDAAKRTYDINVFGVIRMVQAFADMLIQSKGRVVNLSTCGAASNSPWFSPYTSSKAALTTTSETLRLELSPFGVSVVTIMTGIVNTHFHANEPDFILPEGSRYEPIKEIVTSWATGESKPSGGSAEQFAESILGDIVGDGKGGVVWRGRYAGSTRFFVNWLPTWCQDLGAYLGYGLKELAQKTAAK</sequence>
<evidence type="ECO:0000313" key="5">
    <source>
        <dbReference type="EMBL" id="KAK7754269.1"/>
    </source>
</evidence>
<dbReference type="Gene3D" id="3.40.50.720">
    <property type="entry name" value="NAD(P)-binding Rossmann-like Domain"/>
    <property type="match status" value="1"/>
</dbReference>
<evidence type="ECO:0000256" key="1">
    <source>
        <dbReference type="ARBA" id="ARBA00006484"/>
    </source>
</evidence>
<comment type="caution">
    <text evidence="5">The sequence shown here is derived from an EMBL/GenBank/DDBJ whole genome shotgun (WGS) entry which is preliminary data.</text>
</comment>
<keyword evidence="2" id="KW-0560">Oxidoreductase</keyword>
<name>A0AAN9URX9_9PEZI</name>
<dbReference type="GO" id="GO:0019433">
    <property type="term" value="P:triglyceride catabolic process"/>
    <property type="evidence" value="ECO:0007669"/>
    <property type="project" value="TreeGrafter"/>
</dbReference>
<dbReference type="Pfam" id="PF00106">
    <property type="entry name" value="adh_short"/>
    <property type="match status" value="1"/>
</dbReference>
<dbReference type="EMBL" id="JAKJXP020000022">
    <property type="protein sequence ID" value="KAK7754269.1"/>
    <property type="molecule type" value="Genomic_DNA"/>
</dbReference>
<dbReference type="SUPFAM" id="SSF51735">
    <property type="entry name" value="NAD(P)-binding Rossmann-fold domains"/>
    <property type="match status" value="1"/>
</dbReference>
<dbReference type="PANTHER" id="PTHR44169">
    <property type="entry name" value="NADPH-DEPENDENT 1-ACYLDIHYDROXYACETONE PHOSPHATE REDUCTASE"/>
    <property type="match status" value="1"/>
</dbReference>
<dbReference type="Proteomes" id="UP001320420">
    <property type="component" value="Unassembled WGS sequence"/>
</dbReference>